<evidence type="ECO:0000313" key="2">
    <source>
        <dbReference type="Proteomes" id="UP000075714"/>
    </source>
</evidence>
<keyword evidence="2" id="KW-1185">Reference proteome</keyword>
<evidence type="ECO:0000313" key="1">
    <source>
        <dbReference type="EMBL" id="KXZ49960.1"/>
    </source>
</evidence>
<dbReference type="AlphaFoldDB" id="A0A150GKT4"/>
<dbReference type="SUPFAM" id="SSF52047">
    <property type="entry name" value="RNI-like"/>
    <property type="match status" value="1"/>
</dbReference>
<accession>A0A150GKT4</accession>
<dbReference type="Proteomes" id="UP000075714">
    <property type="component" value="Unassembled WGS sequence"/>
</dbReference>
<dbReference type="EMBL" id="LSYV01000019">
    <property type="protein sequence ID" value="KXZ49960.1"/>
    <property type="molecule type" value="Genomic_DNA"/>
</dbReference>
<protein>
    <submittedName>
        <fullName evidence="1">Uncharacterized protein</fullName>
    </submittedName>
</protein>
<organism evidence="1 2">
    <name type="scientific">Gonium pectorale</name>
    <name type="common">Green alga</name>
    <dbReference type="NCBI Taxonomy" id="33097"/>
    <lineage>
        <taxon>Eukaryota</taxon>
        <taxon>Viridiplantae</taxon>
        <taxon>Chlorophyta</taxon>
        <taxon>core chlorophytes</taxon>
        <taxon>Chlorophyceae</taxon>
        <taxon>CS clade</taxon>
        <taxon>Chlamydomonadales</taxon>
        <taxon>Volvocaceae</taxon>
        <taxon>Gonium</taxon>
    </lineage>
</organism>
<comment type="caution">
    <text evidence="1">The sequence shown here is derived from an EMBL/GenBank/DDBJ whole genome shotgun (WGS) entry which is preliminary data.</text>
</comment>
<reference evidence="2" key="1">
    <citation type="journal article" date="2016" name="Nat. Commun.">
        <title>The Gonium pectorale genome demonstrates co-option of cell cycle regulation during the evolution of multicellularity.</title>
        <authorList>
            <person name="Hanschen E.R."/>
            <person name="Marriage T.N."/>
            <person name="Ferris P.J."/>
            <person name="Hamaji T."/>
            <person name="Toyoda A."/>
            <person name="Fujiyama A."/>
            <person name="Neme R."/>
            <person name="Noguchi H."/>
            <person name="Minakuchi Y."/>
            <person name="Suzuki M."/>
            <person name="Kawai-Toyooka H."/>
            <person name="Smith D.R."/>
            <person name="Sparks H."/>
            <person name="Anderson J."/>
            <person name="Bakaric R."/>
            <person name="Luria V."/>
            <person name="Karger A."/>
            <person name="Kirschner M.W."/>
            <person name="Durand P.M."/>
            <person name="Michod R.E."/>
            <person name="Nozaki H."/>
            <person name="Olson B.J."/>
        </authorList>
    </citation>
    <scope>NUCLEOTIDE SEQUENCE [LARGE SCALE GENOMIC DNA]</scope>
    <source>
        <strain evidence="2">NIES-2863</strain>
    </source>
</reference>
<name>A0A150GKT4_GONPE</name>
<proteinExistence type="predicted"/>
<dbReference type="OrthoDB" id="550061at2759"/>
<gene>
    <name evidence="1" type="ORF">GPECTOR_18g118</name>
</gene>
<sequence>MNLIEVLQAAQPAARKLVGILQSAFHTHTLKNLRLTCRELCALVDENVSELKLTVRQQDHEPWSTGQLPSLERWPVYSRVRLRLKPSNEGDGSSDNGDDGDLAALACFPFIGLALQQRQRISHLRLFVEMGDTSHAAWQAEDVVLALASLLPGLQDLDLFGFEGMSYEPVRQQLMFNALASITQLKELTLPSGRSLEHLSPLAGRLRKLSVVTTPYPEAEGVTPKGAACLSQLHGLQEFNLSVASVHTLTYDYCVNGYGDVRIRLEDGRIQEMILSETDGPDNDNGYASKDASAFASAAAAIMSSRAMGPRLERLQLSGLSLDDTGGPSSLEAPELRPLWALARRSNSVDVTTLHATSVAAMKDLGDRVATASSTGRSDASDSEDEQEALLVSYQVLPRSCGAVLAAFRDAEELLSAVEAVAASLSPDLTVTSAAAAYSAEKGVLEALEQELQSCWDAWLPGCGGHPAAEAVLLLRLLGIWEQLVGEMPPEVKM</sequence>